<dbReference type="AlphaFoldDB" id="A0A6H0UE38"/>
<dbReference type="InterPro" id="IPR010982">
    <property type="entry name" value="Lambda_DNA-bd_dom_sf"/>
</dbReference>
<feature type="domain" description="HTH cro/C1-type" evidence="1">
    <location>
        <begin position="510"/>
        <end position="555"/>
    </location>
</feature>
<dbReference type="Proteomes" id="UP000501945">
    <property type="component" value="Chromosome"/>
</dbReference>
<name>A0A6H0UE38_9LACT</name>
<dbReference type="InterPro" id="IPR001387">
    <property type="entry name" value="Cro/C1-type_HTH"/>
</dbReference>
<evidence type="ECO:0000313" key="2">
    <source>
        <dbReference type="EMBL" id="QIW53704.1"/>
    </source>
</evidence>
<protein>
    <submittedName>
        <fullName evidence="2">Helix-turn-helix domain-containing protein</fullName>
    </submittedName>
</protein>
<dbReference type="GO" id="GO:0003677">
    <property type="term" value="F:DNA binding"/>
    <property type="evidence" value="ECO:0007669"/>
    <property type="project" value="InterPro"/>
</dbReference>
<dbReference type="SUPFAM" id="SSF47413">
    <property type="entry name" value="lambda repressor-like DNA-binding domains"/>
    <property type="match status" value="1"/>
</dbReference>
<dbReference type="EMBL" id="CP047616">
    <property type="protein sequence ID" value="QIW53704.1"/>
    <property type="molecule type" value="Genomic_DNA"/>
</dbReference>
<reference evidence="2 3" key="1">
    <citation type="submission" date="2019-12" db="EMBL/GenBank/DDBJ databases">
        <title>Whole genome sequences of Lactococcus raffinolactis strains isolated from sewage.</title>
        <authorList>
            <person name="Ybazeta G."/>
            <person name="Ross M."/>
            <person name="Brabant-Kirwan D."/>
            <person name="Saleh M."/>
            <person name="Dillon J.A."/>
            <person name="Splinter K."/>
            <person name="Nokhbeh R."/>
        </authorList>
    </citation>
    <scope>NUCLEOTIDE SEQUENCE [LARGE SCALE GENOMIC DNA]</scope>
    <source>
        <strain evidence="2 3">Lr_19_5</strain>
    </source>
</reference>
<dbReference type="Pfam" id="PF13443">
    <property type="entry name" value="HTH_26"/>
    <property type="match status" value="1"/>
</dbReference>
<proteinExistence type="predicted"/>
<evidence type="ECO:0000313" key="3">
    <source>
        <dbReference type="Proteomes" id="UP000501945"/>
    </source>
</evidence>
<accession>A0A6H0UE38</accession>
<evidence type="ECO:0000259" key="1">
    <source>
        <dbReference type="Pfam" id="PF13443"/>
    </source>
</evidence>
<sequence>MTRNCSFKEYITNRFYNDIFDEVSKYIVRSEDIVRSQLKSYSIYQFEEPVLSKLEVRSIYVEDQPNMQISFDIVVNAEIVDKDDADKIFHQWFKLGCFGDLNCDLDDFQILSINIYHNKPDYQNRLSDKLLHDISRDDLDQVAMDFVARFYPEALKRPMPINPHLLADRMSLKIQERDISKDCSVFGKIYFQDSEGEFYDTKRAEIIVEPVKAKTIFVDPRVYFMRNLGSVNNTIIHECVHWDKHRKAMKLESLFDSNATKIACKVTGSVEGNKKEAIEWMEWQANKLAPRIQMPLSMFQVKAQELIEKYQSELQKTELVDILEPVIDELAHFFEVSRMAAKIRMTNLGYSEVRNVFIYIDGKYVRPYTYRKDAIKENQTFCIGLADALSESNASSSFKEKLQTGNYLYVESHFCLNDPKYIENNRLTDYARLHLDECCLVFDLQLSATNQYSENYHSLCFLNRDEATNIIFEARYSDSANQSKDEMITEHLGKILQVLQNLPMTFSGTLDWLIRQSGMTAEALSEAADIDKKTIYRLRTEESEDIKIETVVQLCIGMKLEPILSDSLLKAAGKSFMLTDQHTMYYFLLHIYYTHSIHECNELLATQNLKLLGRKNRRIRK</sequence>
<dbReference type="RefSeq" id="WP_167838689.1">
    <property type="nucleotide sequence ID" value="NZ_CP047616.1"/>
</dbReference>
<organism evidence="2 3">
    <name type="scientific">Pseudolactococcus raffinolactis</name>
    <dbReference type="NCBI Taxonomy" id="1366"/>
    <lineage>
        <taxon>Bacteria</taxon>
        <taxon>Bacillati</taxon>
        <taxon>Bacillota</taxon>
        <taxon>Bacilli</taxon>
        <taxon>Lactobacillales</taxon>
        <taxon>Streptococcaceae</taxon>
        <taxon>Pseudolactococcus</taxon>
    </lineage>
</organism>
<dbReference type="Gene3D" id="1.10.260.40">
    <property type="entry name" value="lambda repressor-like DNA-binding domains"/>
    <property type="match status" value="1"/>
</dbReference>
<gene>
    <name evidence="2" type="ORF">GU336_05875</name>
</gene>